<name>A0A2W2CRU3_9ACTN</name>
<feature type="region of interest" description="Disordered" evidence="1">
    <location>
        <begin position="61"/>
        <end position="80"/>
    </location>
</feature>
<reference evidence="2 3" key="1">
    <citation type="submission" date="2018-01" db="EMBL/GenBank/DDBJ databases">
        <title>Draft genome sequence of Jishengella endophytica.</title>
        <authorList>
            <person name="Sahin N."/>
            <person name="Ay H."/>
            <person name="Saygin H."/>
        </authorList>
    </citation>
    <scope>NUCLEOTIDE SEQUENCE [LARGE SCALE GENOMIC DNA]</scope>
    <source>
        <strain evidence="2 3">DSM 45430</strain>
    </source>
</reference>
<sequence length="80" mass="9000">MYLLTRAASAQFAKPITVRVIRERTDRPTYHGWTWIEAYQLDAAGDAIAWRELFVMPEGLRPVPPARRGPGRPGPARGGR</sequence>
<proteinExistence type="predicted"/>
<protein>
    <submittedName>
        <fullName evidence="2">Uncharacterized protein</fullName>
    </submittedName>
</protein>
<dbReference type="Proteomes" id="UP000248627">
    <property type="component" value="Unassembled WGS sequence"/>
</dbReference>
<comment type="caution">
    <text evidence="2">The sequence shown here is derived from an EMBL/GenBank/DDBJ whole genome shotgun (WGS) entry which is preliminary data.</text>
</comment>
<dbReference type="RefSeq" id="WP_111241461.1">
    <property type="nucleotide sequence ID" value="NZ_POTX01000006.1"/>
</dbReference>
<gene>
    <name evidence="2" type="ORF">C1I93_01965</name>
</gene>
<keyword evidence="3" id="KW-1185">Reference proteome</keyword>
<organism evidence="2 3">
    <name type="scientific">Micromonospora endophytica</name>
    <dbReference type="NCBI Taxonomy" id="515350"/>
    <lineage>
        <taxon>Bacteria</taxon>
        <taxon>Bacillati</taxon>
        <taxon>Actinomycetota</taxon>
        <taxon>Actinomycetes</taxon>
        <taxon>Micromonosporales</taxon>
        <taxon>Micromonosporaceae</taxon>
        <taxon>Micromonospora</taxon>
    </lineage>
</organism>
<evidence type="ECO:0000256" key="1">
    <source>
        <dbReference type="SAM" id="MobiDB-lite"/>
    </source>
</evidence>
<evidence type="ECO:0000313" key="2">
    <source>
        <dbReference type="EMBL" id="PZG00641.1"/>
    </source>
</evidence>
<dbReference type="EMBL" id="POTX01000006">
    <property type="protein sequence ID" value="PZG00641.1"/>
    <property type="molecule type" value="Genomic_DNA"/>
</dbReference>
<evidence type="ECO:0000313" key="3">
    <source>
        <dbReference type="Proteomes" id="UP000248627"/>
    </source>
</evidence>
<accession>A0A2W2CRU3</accession>
<dbReference type="AlphaFoldDB" id="A0A2W2CRU3"/>
<dbReference type="OrthoDB" id="3394592at2"/>